<evidence type="ECO:0008006" key="4">
    <source>
        <dbReference type="Google" id="ProtNLM"/>
    </source>
</evidence>
<reference evidence="2 3" key="1">
    <citation type="submission" date="2015-09" db="EMBL/GenBank/DDBJ databases">
        <title>Draft genome sequence of Kouleothrix aurantiaca JCM 19913.</title>
        <authorList>
            <person name="Hemp J."/>
        </authorList>
    </citation>
    <scope>NUCLEOTIDE SEQUENCE [LARGE SCALE GENOMIC DNA]</scope>
    <source>
        <strain evidence="2 3">COM-B</strain>
    </source>
</reference>
<dbReference type="GO" id="GO:0050660">
    <property type="term" value="F:flavin adenine dinucleotide binding"/>
    <property type="evidence" value="ECO:0007669"/>
    <property type="project" value="TreeGrafter"/>
</dbReference>
<evidence type="ECO:0000313" key="2">
    <source>
        <dbReference type="EMBL" id="KPV53152.1"/>
    </source>
</evidence>
<protein>
    <recommendedName>
        <fullName evidence="4">Monooxygenase</fullName>
    </recommendedName>
</protein>
<dbReference type="InterPro" id="IPR050982">
    <property type="entry name" value="Auxin_biosynth/cation_transpt"/>
</dbReference>
<dbReference type="PANTHER" id="PTHR43539:SF78">
    <property type="entry name" value="FLAVIN-CONTAINING MONOOXYGENASE"/>
    <property type="match status" value="1"/>
</dbReference>
<keyword evidence="3" id="KW-1185">Reference proteome</keyword>
<feature type="non-terminal residue" evidence="2">
    <location>
        <position position="253"/>
    </location>
</feature>
<proteinExistence type="predicted"/>
<organism evidence="2 3">
    <name type="scientific">Kouleothrix aurantiaca</name>
    <dbReference type="NCBI Taxonomy" id="186479"/>
    <lineage>
        <taxon>Bacteria</taxon>
        <taxon>Bacillati</taxon>
        <taxon>Chloroflexota</taxon>
        <taxon>Chloroflexia</taxon>
        <taxon>Chloroflexales</taxon>
        <taxon>Roseiflexineae</taxon>
        <taxon>Roseiflexaceae</taxon>
        <taxon>Kouleothrix</taxon>
    </lineage>
</organism>
<gene>
    <name evidence="2" type="ORF">SE17_11290</name>
</gene>
<accession>A0A0P9F975</accession>
<comment type="caution">
    <text evidence="2">The sequence shown here is derived from an EMBL/GenBank/DDBJ whole genome shotgun (WGS) entry which is preliminary data.</text>
</comment>
<dbReference type="PRINTS" id="PR00469">
    <property type="entry name" value="PNDRDTASEII"/>
</dbReference>
<dbReference type="PANTHER" id="PTHR43539">
    <property type="entry name" value="FLAVIN-BINDING MONOOXYGENASE-LIKE PROTEIN (AFU_ORTHOLOGUE AFUA_4G09220)"/>
    <property type="match status" value="1"/>
</dbReference>
<dbReference type="Pfam" id="PF13738">
    <property type="entry name" value="Pyr_redox_3"/>
    <property type="match status" value="1"/>
</dbReference>
<dbReference type="GO" id="GO:0004497">
    <property type="term" value="F:monooxygenase activity"/>
    <property type="evidence" value="ECO:0007669"/>
    <property type="project" value="TreeGrafter"/>
</dbReference>
<dbReference type="Gene3D" id="3.50.50.60">
    <property type="entry name" value="FAD/NAD(P)-binding domain"/>
    <property type="match status" value="1"/>
</dbReference>
<dbReference type="EMBL" id="LJCR01000327">
    <property type="protein sequence ID" value="KPV53152.1"/>
    <property type="molecule type" value="Genomic_DNA"/>
</dbReference>
<name>A0A0P9F975_9CHLR</name>
<dbReference type="SUPFAM" id="SSF51905">
    <property type="entry name" value="FAD/NAD(P)-binding domain"/>
    <property type="match status" value="1"/>
</dbReference>
<evidence type="ECO:0000256" key="1">
    <source>
        <dbReference type="ARBA" id="ARBA00023002"/>
    </source>
</evidence>
<sequence length="253" mass="28223">MHQIVDTLVIGAGQAGLAAGYQLQRAGRSFTILDAAAQAGGSWPHYYNSLRLFSPARFSSLPGLPFPGDPERYPTRDEVIAYLRQYAEYFQLPIVTNAFVAQIARDSELFTVQTDDGRAFQARSLIAATGSFHRPYLPQLPGQDTFRGRVLHAFAYRDPAPFQSQRVVVVGAGNSAVQIATELAQVARVTLATREPVRFVNQRPYRRDIHFWWWLTRFDTRPLDSAIGRWLNGLVDGKGPRVLDTGIYRAGLG</sequence>
<keyword evidence="1" id="KW-0560">Oxidoreductase</keyword>
<dbReference type="Proteomes" id="UP000050509">
    <property type="component" value="Unassembled WGS sequence"/>
</dbReference>
<dbReference type="PRINTS" id="PR00368">
    <property type="entry name" value="FADPNR"/>
</dbReference>
<evidence type="ECO:0000313" key="3">
    <source>
        <dbReference type="Proteomes" id="UP000050509"/>
    </source>
</evidence>
<dbReference type="InterPro" id="IPR036188">
    <property type="entry name" value="FAD/NAD-bd_sf"/>
</dbReference>
<dbReference type="AlphaFoldDB" id="A0A0P9F975"/>